<dbReference type="GO" id="GO:0005739">
    <property type="term" value="C:mitochondrion"/>
    <property type="evidence" value="ECO:0007669"/>
    <property type="project" value="TreeGrafter"/>
</dbReference>
<keyword evidence="3" id="KW-1185">Reference proteome</keyword>
<dbReference type="OrthoDB" id="5969505at2759"/>
<dbReference type="GeneID" id="110251926"/>
<feature type="domain" description="Methyltransferase" evidence="1">
    <location>
        <begin position="90"/>
        <end position="229"/>
    </location>
</feature>
<organism evidence="2 3">
    <name type="scientific">Exaiptasia diaphana</name>
    <name type="common">Tropical sea anemone</name>
    <name type="synonym">Aiptasia pulchella</name>
    <dbReference type="NCBI Taxonomy" id="2652724"/>
    <lineage>
        <taxon>Eukaryota</taxon>
        <taxon>Metazoa</taxon>
        <taxon>Cnidaria</taxon>
        <taxon>Anthozoa</taxon>
        <taxon>Hexacorallia</taxon>
        <taxon>Actiniaria</taxon>
        <taxon>Aiptasiidae</taxon>
        <taxon>Exaiptasia</taxon>
    </lineage>
</organism>
<reference evidence="2" key="1">
    <citation type="submission" date="2022-11" db="UniProtKB">
        <authorList>
            <consortium name="EnsemblMetazoa"/>
        </authorList>
    </citation>
    <scope>IDENTIFICATION</scope>
</reference>
<dbReference type="SUPFAM" id="SSF53335">
    <property type="entry name" value="S-adenosyl-L-methionine-dependent methyltransferases"/>
    <property type="match status" value="1"/>
</dbReference>
<dbReference type="InterPro" id="IPR029063">
    <property type="entry name" value="SAM-dependent_MTases_sf"/>
</dbReference>
<dbReference type="Pfam" id="PF13847">
    <property type="entry name" value="Methyltransf_31"/>
    <property type="match status" value="1"/>
</dbReference>
<dbReference type="CDD" id="cd02440">
    <property type="entry name" value="AdoMet_MTases"/>
    <property type="match status" value="1"/>
</dbReference>
<evidence type="ECO:0000313" key="3">
    <source>
        <dbReference type="Proteomes" id="UP000887567"/>
    </source>
</evidence>
<dbReference type="EnsemblMetazoa" id="XM_028663069.1">
    <property type="protein sequence ID" value="XP_028518870.1"/>
    <property type="gene ID" value="LOC110251926"/>
</dbReference>
<dbReference type="Gene3D" id="3.40.50.150">
    <property type="entry name" value="Vaccinia Virus protein VP39"/>
    <property type="match status" value="1"/>
</dbReference>
<dbReference type="AlphaFoldDB" id="A0A913YTP2"/>
<dbReference type="PANTHER" id="PTHR18895:SF74">
    <property type="entry name" value="MTRF1L RELEASE FACTOR GLUTAMINE METHYLTRANSFERASE"/>
    <property type="match status" value="1"/>
</dbReference>
<dbReference type="RefSeq" id="XP_028518870.1">
    <property type="nucleotide sequence ID" value="XM_028663069.1"/>
</dbReference>
<evidence type="ECO:0000313" key="2">
    <source>
        <dbReference type="EnsemblMetazoa" id="XP_028518870.1"/>
    </source>
</evidence>
<accession>A0A913YTP2</accession>
<evidence type="ECO:0000259" key="1">
    <source>
        <dbReference type="Pfam" id="PF13847"/>
    </source>
</evidence>
<sequence>MVLSSSSLQSLLAAVMSEHRVNEVDYHAHTTKEMRLLHEKRTPAMVLNKEFVIHKDVWHPNVCPDLVEYMCREVLRLVEEELAKRSASASYDFLEVGCGGGYTSVLVSLSSKKCRVWATDINEAAVANTNENAKLHGVENRVKAVVADVFNNDDIIGRKFDMIYWASAWAGQYTDKEAQLDPLLYSLIDPGYRGLQRFLSDAGSYLKDKGRLLVCFSYMVGSEELFKSIAHKNGWKLKILSSENVNLDISGIEKQETPVMIVELLKKEA</sequence>
<dbReference type="Proteomes" id="UP000887567">
    <property type="component" value="Unplaced"/>
</dbReference>
<dbReference type="InterPro" id="IPR025714">
    <property type="entry name" value="Methyltranfer_dom"/>
</dbReference>
<dbReference type="InterPro" id="IPR050320">
    <property type="entry name" value="N5-glutamine_MTase"/>
</dbReference>
<name>A0A913YTP2_EXADI</name>
<proteinExistence type="predicted"/>
<protein>
    <recommendedName>
        <fullName evidence="1">Methyltransferase domain-containing protein</fullName>
    </recommendedName>
</protein>
<dbReference type="KEGG" id="epa:110251926"/>
<dbReference type="PANTHER" id="PTHR18895">
    <property type="entry name" value="HEMK METHYLTRANSFERASE"/>
    <property type="match status" value="1"/>
</dbReference>